<dbReference type="SMART" id="SM00364">
    <property type="entry name" value="LRR_BAC"/>
    <property type="match status" value="7"/>
</dbReference>
<evidence type="ECO:0000256" key="9">
    <source>
        <dbReference type="ARBA" id="ARBA00022989"/>
    </source>
</evidence>
<dbReference type="SUPFAM" id="SSF52200">
    <property type="entry name" value="Toll/Interleukin receptor TIR domain"/>
    <property type="match status" value="1"/>
</dbReference>
<dbReference type="InterPro" id="IPR000157">
    <property type="entry name" value="TIR_dom"/>
</dbReference>
<evidence type="ECO:0000256" key="13">
    <source>
        <dbReference type="SAM" id="MobiDB-lite"/>
    </source>
</evidence>
<dbReference type="SMART" id="SM00369">
    <property type="entry name" value="LRR_TYP"/>
    <property type="match status" value="22"/>
</dbReference>
<evidence type="ECO:0000256" key="5">
    <source>
        <dbReference type="ARBA" id="ARBA00022614"/>
    </source>
</evidence>
<dbReference type="Pfam" id="PF13676">
    <property type="entry name" value="TIR_2"/>
    <property type="match status" value="1"/>
</dbReference>
<dbReference type="InterPro" id="IPR003591">
    <property type="entry name" value="Leu-rich_rpt_typical-subtyp"/>
</dbReference>
<dbReference type="FunFam" id="3.40.50.10140:FF:000021">
    <property type="entry name" value="Toll receptor 13"/>
    <property type="match status" value="1"/>
</dbReference>
<sequence length="1388" mass="159076">MGTTVVCAVLLGTFFFGVLSASLSKALRYEAPDECKWVVENNDGQDEDVALVCRVRTINSELDKTNFSTIQPQHTVRLRLECSDTLFFQSSLLSGSFQQLVELRELSIEYCKIGNLSDGAFKGLKELKNLTVKTHNTDWSAMTLEISPNAFSDEMRLLERLDLGENNMWSLPEGVLCPLYSLEVLNLTHNRLREVSSFKFTQHAMERCGGNLRILDLSRNNIDRLPPGQFSGLARLQKLYLQGNGLTHLADRAFEGLRTLNILKLSDNRLVSLPLELFSDNLEITEMYLRNNSINVLAPGLFRNVSQLLVLDLSHNELTEDWINAMTFANLVRLVVLDASFNRISKLEQTMFSDLFSLQILKLNDNFLESIPEYTFSELANLHTLIVSNNKLSRIDSNTLTGLYALSLLSLDNNRIFSIHPEALSNCSALQDLHLNGNKLVEVPDVLLNVPMLKTLDLGENHIDTLTNNTFRDMKELYGLRLTENYIGNITKGVFGRMLNLKILNLSRNKIQKVEPGSFDLNENLQAIRLDGNYLTDIDDLFGKLPHLVWLNISENQLRRLNYEQVPVNLQWLDVHANQIEQLSNYFEIKSSLSLSTFDISANRLTEISGSDIPNSIEVLYLNDNLINRVVPYTFYNKPNLTRVDLFGNKITLLDPLSLRISDIPPDKALPEFHIGGNPYKCDCTMDWLQKFNTENRSRSKPKLVDLESIYCQLLYNRGKTYVPLVEATPYQFLCSYDTHCFPVCHCCDFDACDCEMTCPKNCTCYRDESWSANVVDCSSRGYIEKLPQQVPMDATQLYLDGNDLRTMGSHALIGRKKLKILFLNNSNIESIENRTFNGLKNLEELHLDENHLIELKGYEFEGLESLREIHLQHNRIASINNTTFSALSWLRVLYLDHNRLTMYDVWKLPLTLTKVSLAFNPWSCECEFTEKLREWMVKGDTVFDIRNVRCVYNLTDLDSYSDSVYSDNSELGFYIAYDNETICTGAANIDNSINGNLTATKTVLKRQAIQDYMVLLGITLVVFAVILTIILFLFIFRQEVRVWFHSKFGVRLFHNATDLDRDDKLFDAFISYSSKDEAWVAEVLAPALEPNYKLCLHYRDFPVGAFLADTIVQAVESSRRTIMILSENFIKSEWCRFEFKSAHHQVLRDRRRRLIVVLLGEVPQKDLDPDIRLYLKTNVYLQWGDKLFWEKLKFALPDVPNNHRRRGSSRGPHVHHHVHRHGGTPRGQPPNGGAANSGGASGGGNGGVEDDWESIRCHKDFGTNKENSNLVQQHNIVRLGLCRATLTDTSRARSPVTKNWIIYHFVFVTIQWMRTFCDGLPYVLSLKHLFHPIRRPITIVHASHGTEYQEKKNRMVKENEPICMIYGYQEKKNRMVKENEPICMIYG</sequence>
<comment type="subcellular location">
    <subcellularLocation>
        <location evidence="2">Cell membrane</location>
    </subcellularLocation>
    <subcellularLocation>
        <location evidence="1">Membrane</location>
        <topology evidence="1">Single-pass membrane protein</topology>
    </subcellularLocation>
</comment>
<dbReference type="FunFam" id="3.80.10.10:FF:001164">
    <property type="entry name" value="GH01279p"/>
    <property type="match status" value="1"/>
</dbReference>
<dbReference type="InterPro" id="IPR035897">
    <property type="entry name" value="Toll_tir_struct_dom_sf"/>
</dbReference>
<dbReference type="GO" id="GO:0038023">
    <property type="term" value="F:signaling receptor activity"/>
    <property type="evidence" value="ECO:0007669"/>
    <property type="project" value="TreeGrafter"/>
</dbReference>
<dbReference type="InterPro" id="IPR032675">
    <property type="entry name" value="LRR_dom_sf"/>
</dbReference>
<evidence type="ECO:0000259" key="16">
    <source>
        <dbReference type="PROSITE" id="PS50104"/>
    </source>
</evidence>
<evidence type="ECO:0000256" key="4">
    <source>
        <dbReference type="ARBA" id="ARBA00022475"/>
    </source>
</evidence>
<dbReference type="Pfam" id="PF13855">
    <property type="entry name" value="LRR_8"/>
    <property type="match status" value="7"/>
</dbReference>
<gene>
    <name evidence="17" type="ORF">QE152_g21633</name>
</gene>
<proteinExistence type="inferred from homology"/>
<keyword evidence="7 15" id="KW-0732">Signal</keyword>
<comment type="similarity">
    <text evidence="3">Belongs to the Toll-like receptor family.</text>
</comment>
<evidence type="ECO:0000256" key="11">
    <source>
        <dbReference type="ARBA" id="ARBA00023170"/>
    </source>
</evidence>
<protein>
    <submittedName>
        <fullName evidence="17">Leucine rich repeat</fullName>
    </submittedName>
</protein>
<evidence type="ECO:0000256" key="7">
    <source>
        <dbReference type="ARBA" id="ARBA00022729"/>
    </source>
</evidence>
<evidence type="ECO:0000313" key="17">
    <source>
        <dbReference type="EMBL" id="KAK9721350.1"/>
    </source>
</evidence>
<keyword evidence="4" id="KW-1003">Cell membrane</keyword>
<dbReference type="FunFam" id="3.80.10.10:FF:001360">
    <property type="entry name" value="Uncharacterized protein"/>
    <property type="match status" value="1"/>
</dbReference>
<dbReference type="EMBL" id="JASPKY010000200">
    <property type="protein sequence ID" value="KAK9721350.1"/>
    <property type="molecule type" value="Genomic_DNA"/>
</dbReference>
<evidence type="ECO:0000256" key="1">
    <source>
        <dbReference type="ARBA" id="ARBA00004167"/>
    </source>
</evidence>
<comment type="caution">
    <text evidence="17">The sequence shown here is derived from an EMBL/GenBank/DDBJ whole genome shotgun (WGS) entry which is preliminary data.</text>
</comment>
<dbReference type="SMART" id="SM00365">
    <property type="entry name" value="LRR_SD22"/>
    <property type="match status" value="8"/>
</dbReference>
<evidence type="ECO:0000256" key="10">
    <source>
        <dbReference type="ARBA" id="ARBA00023136"/>
    </source>
</evidence>
<dbReference type="PROSITE" id="PS51450">
    <property type="entry name" value="LRR"/>
    <property type="match status" value="7"/>
</dbReference>
<feature type="signal peptide" evidence="15">
    <location>
        <begin position="1"/>
        <end position="20"/>
    </location>
</feature>
<feature type="transmembrane region" description="Helical" evidence="14">
    <location>
        <begin position="1013"/>
        <end position="1037"/>
    </location>
</feature>
<evidence type="ECO:0000256" key="2">
    <source>
        <dbReference type="ARBA" id="ARBA00004236"/>
    </source>
</evidence>
<dbReference type="FunFam" id="3.80.10.10:FF:001438">
    <property type="entry name" value="Uncharacterized protein"/>
    <property type="match status" value="1"/>
</dbReference>
<keyword evidence="11" id="KW-0675">Receptor</keyword>
<evidence type="ECO:0000256" key="8">
    <source>
        <dbReference type="ARBA" id="ARBA00022737"/>
    </source>
</evidence>
<dbReference type="PANTHER" id="PTHR24365">
    <property type="entry name" value="TOLL-LIKE RECEPTOR"/>
    <property type="match status" value="1"/>
</dbReference>
<feature type="compositionally biased region" description="Basic residues" evidence="13">
    <location>
        <begin position="1203"/>
        <end position="1224"/>
    </location>
</feature>
<dbReference type="InterPro" id="IPR001611">
    <property type="entry name" value="Leu-rich_rpt"/>
</dbReference>
<dbReference type="SUPFAM" id="SSF52058">
    <property type="entry name" value="L domain-like"/>
    <property type="match status" value="4"/>
</dbReference>
<keyword evidence="9 14" id="KW-1133">Transmembrane helix</keyword>
<evidence type="ECO:0000256" key="15">
    <source>
        <dbReference type="SAM" id="SignalP"/>
    </source>
</evidence>
<feature type="chain" id="PRO_5043553450" evidence="15">
    <location>
        <begin position="21"/>
        <end position="1388"/>
    </location>
</feature>
<dbReference type="Gene3D" id="3.40.50.10140">
    <property type="entry name" value="Toll/interleukin-1 receptor homology (TIR) domain"/>
    <property type="match status" value="1"/>
</dbReference>
<feature type="region of interest" description="Disordered" evidence="13">
    <location>
        <begin position="1201"/>
        <end position="1250"/>
    </location>
</feature>
<keyword evidence="10 14" id="KW-0472">Membrane</keyword>
<evidence type="ECO:0000256" key="12">
    <source>
        <dbReference type="ARBA" id="ARBA00023180"/>
    </source>
</evidence>
<dbReference type="PANTHER" id="PTHR24365:SF541">
    <property type="entry name" value="PROTEIN TOLL-RELATED"/>
    <property type="match status" value="1"/>
</dbReference>
<feature type="domain" description="TIR" evidence="16">
    <location>
        <begin position="1065"/>
        <end position="1197"/>
    </location>
</feature>
<keyword evidence="8" id="KW-0677">Repeat</keyword>
<keyword evidence="5" id="KW-0433">Leucine-rich repeat</keyword>
<keyword evidence="6 14" id="KW-0812">Transmembrane</keyword>
<dbReference type="SMART" id="SM00255">
    <property type="entry name" value="TIR"/>
    <property type="match status" value="1"/>
</dbReference>
<keyword evidence="18" id="KW-1185">Reference proteome</keyword>
<dbReference type="Proteomes" id="UP001458880">
    <property type="component" value="Unassembled WGS sequence"/>
</dbReference>
<feature type="compositionally biased region" description="Gly residues" evidence="13">
    <location>
        <begin position="1236"/>
        <end position="1248"/>
    </location>
</feature>
<accession>A0AAW1KMX9</accession>
<reference evidence="17 18" key="1">
    <citation type="journal article" date="2024" name="BMC Genomics">
        <title>De novo assembly and annotation of Popillia japonica's genome with initial clues to its potential as an invasive pest.</title>
        <authorList>
            <person name="Cucini C."/>
            <person name="Boschi S."/>
            <person name="Funari R."/>
            <person name="Cardaioli E."/>
            <person name="Iannotti N."/>
            <person name="Marturano G."/>
            <person name="Paoli F."/>
            <person name="Bruttini M."/>
            <person name="Carapelli A."/>
            <person name="Frati F."/>
            <person name="Nardi F."/>
        </authorList>
    </citation>
    <scope>NUCLEOTIDE SEQUENCE [LARGE SCALE GENOMIC DNA]</scope>
    <source>
        <strain evidence="17">DMR45628</strain>
    </source>
</reference>
<evidence type="ECO:0000256" key="3">
    <source>
        <dbReference type="ARBA" id="ARBA00009634"/>
    </source>
</evidence>
<evidence type="ECO:0000256" key="14">
    <source>
        <dbReference type="SAM" id="Phobius"/>
    </source>
</evidence>
<evidence type="ECO:0000256" key="6">
    <source>
        <dbReference type="ARBA" id="ARBA00022692"/>
    </source>
</evidence>
<evidence type="ECO:0000313" key="18">
    <source>
        <dbReference type="Proteomes" id="UP001458880"/>
    </source>
</evidence>
<dbReference type="GO" id="GO:0007165">
    <property type="term" value="P:signal transduction"/>
    <property type="evidence" value="ECO:0007669"/>
    <property type="project" value="InterPro"/>
</dbReference>
<name>A0AAW1KMX9_POPJA</name>
<dbReference type="GO" id="GO:0005886">
    <property type="term" value="C:plasma membrane"/>
    <property type="evidence" value="ECO:0007669"/>
    <property type="project" value="UniProtKB-SubCell"/>
</dbReference>
<keyword evidence="12" id="KW-0325">Glycoprotein</keyword>
<dbReference type="PROSITE" id="PS50104">
    <property type="entry name" value="TIR"/>
    <property type="match status" value="1"/>
</dbReference>
<organism evidence="17 18">
    <name type="scientific">Popillia japonica</name>
    <name type="common">Japanese beetle</name>
    <dbReference type="NCBI Taxonomy" id="7064"/>
    <lineage>
        <taxon>Eukaryota</taxon>
        <taxon>Metazoa</taxon>
        <taxon>Ecdysozoa</taxon>
        <taxon>Arthropoda</taxon>
        <taxon>Hexapoda</taxon>
        <taxon>Insecta</taxon>
        <taxon>Pterygota</taxon>
        <taxon>Neoptera</taxon>
        <taxon>Endopterygota</taxon>
        <taxon>Coleoptera</taxon>
        <taxon>Polyphaga</taxon>
        <taxon>Scarabaeiformia</taxon>
        <taxon>Scarabaeidae</taxon>
        <taxon>Rutelinae</taxon>
        <taxon>Popillia</taxon>
    </lineage>
</organism>
<dbReference type="Gene3D" id="3.80.10.10">
    <property type="entry name" value="Ribonuclease Inhibitor"/>
    <property type="match status" value="7"/>
</dbReference>
<dbReference type="PRINTS" id="PR01537">
    <property type="entry name" value="INTRLKN1R1F"/>
</dbReference>